<dbReference type="EMBL" id="DSRU01000022">
    <property type="protein sequence ID" value="HFM96409.1"/>
    <property type="molecule type" value="Genomic_DNA"/>
</dbReference>
<comment type="caution">
    <text evidence="1">The sequence shown here is derived from an EMBL/GenBank/DDBJ whole genome shotgun (WGS) entry which is preliminary data.</text>
</comment>
<accession>A0A7C3KAN2</accession>
<organism evidence="1">
    <name type="scientific">Oscillatoriales cyanobacterium SpSt-418</name>
    <dbReference type="NCBI Taxonomy" id="2282169"/>
    <lineage>
        <taxon>Bacteria</taxon>
        <taxon>Bacillati</taxon>
        <taxon>Cyanobacteriota</taxon>
        <taxon>Cyanophyceae</taxon>
        <taxon>Oscillatoriophycideae</taxon>
        <taxon>Oscillatoriales</taxon>
    </lineage>
</organism>
<name>A0A7C3KAN2_9CYAN</name>
<evidence type="ECO:0000313" key="1">
    <source>
        <dbReference type="EMBL" id="HFM96409.1"/>
    </source>
</evidence>
<reference evidence="1" key="1">
    <citation type="journal article" date="2020" name="mSystems">
        <title>Genome- and Community-Level Interaction Insights into Carbon Utilization and Element Cycling Functions of Hydrothermarchaeota in Hydrothermal Sediment.</title>
        <authorList>
            <person name="Zhou Z."/>
            <person name="Liu Y."/>
            <person name="Xu W."/>
            <person name="Pan J."/>
            <person name="Luo Z.H."/>
            <person name="Li M."/>
        </authorList>
    </citation>
    <scope>NUCLEOTIDE SEQUENCE [LARGE SCALE GENOMIC DNA]</scope>
    <source>
        <strain evidence="1">SpSt-418</strain>
    </source>
</reference>
<proteinExistence type="predicted"/>
<dbReference type="AlphaFoldDB" id="A0A7C3KAN2"/>
<dbReference type="Pfam" id="PF20341">
    <property type="entry name" value="DUF6636"/>
    <property type="match status" value="1"/>
</dbReference>
<protein>
    <submittedName>
        <fullName evidence="1">Uncharacterized protein</fullName>
    </submittedName>
</protein>
<dbReference type="InterPro" id="IPR046576">
    <property type="entry name" value="DUF6636"/>
</dbReference>
<sequence length="167" mass="18446">MAHTRSLPELFLLIPLSLMLTSDAVRAKGFNHAQTFESSATTRLAQASSRDRGFVLPSKNIYCLVEAPEPEITYLRCEIVSGLNPMPPRPTQDPCELDWGGGLVLPQRGKAQPLCAGDTIRASYPTLNYGNTWKREGFTCQASTSGLTCTNTSGNKMFLSRKRWSVY</sequence>
<gene>
    <name evidence="1" type="ORF">ENR64_01335</name>
</gene>